<proteinExistence type="predicted"/>
<reference evidence="1 2" key="1">
    <citation type="submission" date="2016-10" db="EMBL/GenBank/DDBJ databases">
        <authorList>
            <person name="Varghese N."/>
        </authorList>
    </citation>
    <scope>NUCLEOTIDE SEQUENCE [LARGE SCALE GENOMIC DNA]</scope>
</reference>
<protein>
    <submittedName>
        <fullName evidence="1">Uncharacterized protein</fullName>
    </submittedName>
</protein>
<sequence>MAVGDEALAGTAEINITHRFAPDNTKSRTVYFKGVFLSIYHEERDEYKTHKDHVSPTVTYEPYEVPAGYTVYVRGACVYFQI</sequence>
<dbReference type="EMBL" id="LT882689">
    <property type="protein sequence ID" value="SMY30120.1"/>
    <property type="molecule type" value="Genomic_DNA"/>
</dbReference>
<dbReference type="AlphaFoldDB" id="A0A1Y6M2Z7"/>
<accession>A0A1Y6M2Z7</accession>
<dbReference type="Proteomes" id="UP000215453">
    <property type="component" value="Chromosome 14"/>
</dbReference>
<name>A0A1Y6M2Z7_ZYMTR</name>
<evidence type="ECO:0000313" key="1">
    <source>
        <dbReference type="EMBL" id="SMY30120.1"/>
    </source>
</evidence>
<evidence type="ECO:0000313" key="2">
    <source>
        <dbReference type="Proteomes" id="UP000215453"/>
    </source>
</evidence>
<organism evidence="1 2">
    <name type="scientific">Zymoseptoria tritici ST99CH_1A5</name>
    <dbReference type="NCBI Taxonomy" id="1276529"/>
    <lineage>
        <taxon>Eukaryota</taxon>
        <taxon>Fungi</taxon>
        <taxon>Dikarya</taxon>
        <taxon>Ascomycota</taxon>
        <taxon>Pezizomycotina</taxon>
        <taxon>Dothideomycetes</taxon>
        <taxon>Dothideomycetidae</taxon>
        <taxon>Mycosphaerellales</taxon>
        <taxon>Mycosphaerellaceae</taxon>
        <taxon>Zymoseptoria</taxon>
    </lineage>
</organism>
<gene>
    <name evidence="1" type="ORF">ZT1A5_G11570</name>
</gene>